<name>A0A2M3ZVC9_9DIPT</name>
<evidence type="ECO:0000313" key="2">
    <source>
        <dbReference type="EMBL" id="MBW32506.1"/>
    </source>
</evidence>
<sequence length="71" mass="7809">MTTSARSSFAICIIKSCAVALLARLICSTFNLAGAPHACCITSGKRTTVWRFRHWSCWSVAPRDCASLVFR</sequence>
<keyword evidence="1" id="KW-0732">Signal</keyword>
<dbReference type="AlphaFoldDB" id="A0A2M3ZVC9"/>
<feature type="signal peptide" evidence="1">
    <location>
        <begin position="1"/>
        <end position="23"/>
    </location>
</feature>
<proteinExistence type="predicted"/>
<dbReference type="EMBL" id="GGFM01011755">
    <property type="protein sequence ID" value="MBW32506.1"/>
    <property type="molecule type" value="Transcribed_RNA"/>
</dbReference>
<protein>
    <submittedName>
        <fullName evidence="2">Putative secreted peptide</fullName>
    </submittedName>
</protein>
<accession>A0A2M3ZVC9</accession>
<feature type="chain" id="PRO_5014740175" evidence="1">
    <location>
        <begin position="24"/>
        <end position="71"/>
    </location>
</feature>
<reference evidence="2" key="1">
    <citation type="submission" date="2018-01" db="EMBL/GenBank/DDBJ databases">
        <title>An insight into the sialome of Amazonian anophelines.</title>
        <authorList>
            <person name="Ribeiro J.M."/>
            <person name="Scarpassa V."/>
            <person name="Calvo E."/>
        </authorList>
    </citation>
    <scope>NUCLEOTIDE SEQUENCE</scope>
    <source>
        <tissue evidence="2">Salivary glands</tissue>
    </source>
</reference>
<organism evidence="2">
    <name type="scientific">Anopheles braziliensis</name>
    <dbReference type="NCBI Taxonomy" id="58242"/>
    <lineage>
        <taxon>Eukaryota</taxon>
        <taxon>Metazoa</taxon>
        <taxon>Ecdysozoa</taxon>
        <taxon>Arthropoda</taxon>
        <taxon>Hexapoda</taxon>
        <taxon>Insecta</taxon>
        <taxon>Pterygota</taxon>
        <taxon>Neoptera</taxon>
        <taxon>Endopterygota</taxon>
        <taxon>Diptera</taxon>
        <taxon>Nematocera</taxon>
        <taxon>Culicoidea</taxon>
        <taxon>Culicidae</taxon>
        <taxon>Anophelinae</taxon>
        <taxon>Anopheles</taxon>
    </lineage>
</organism>
<evidence type="ECO:0000256" key="1">
    <source>
        <dbReference type="SAM" id="SignalP"/>
    </source>
</evidence>